<organism evidence="6 7">
    <name type="scientific">Vibrio diazotrophicus</name>
    <dbReference type="NCBI Taxonomy" id="685"/>
    <lineage>
        <taxon>Bacteria</taxon>
        <taxon>Pseudomonadati</taxon>
        <taxon>Pseudomonadota</taxon>
        <taxon>Gammaproteobacteria</taxon>
        <taxon>Vibrionales</taxon>
        <taxon>Vibrionaceae</taxon>
        <taxon>Vibrio</taxon>
    </lineage>
</organism>
<evidence type="ECO:0000256" key="2">
    <source>
        <dbReference type="ARBA" id="ARBA00022448"/>
    </source>
</evidence>
<dbReference type="PANTHER" id="PTHR42794:SF2">
    <property type="entry name" value="ABC TRANSPORTER ATP-BINDING PROTEIN"/>
    <property type="match status" value="1"/>
</dbReference>
<sequence>MFEVSHLSQAHDSVPQRNQLQVNNLNVRLGDLVLARDISFQLQPGQVNVILGPNGTGKSTLLKTLFGDIKTVSGEIQYGNNVLSGKSLIEWRTKFGYMPQDIHLDVNMTVIEVVLLGRLDALSMRIETKMLQEALSILKSIGLEHLASRDVRTLSGGQCQMILFAQALMRCPEILMLDEPVSALDLHYQHVLLNHLVTQTKKQNYTTLMVLHDLNLAAQYADNLLILKQGELRAFGSPKELLTSELIHELYHVEADVLTDENGTPFVRTRRPSAA</sequence>
<dbReference type="SUPFAM" id="SSF52540">
    <property type="entry name" value="P-loop containing nucleoside triphosphate hydrolases"/>
    <property type="match status" value="1"/>
</dbReference>
<dbReference type="InterPro" id="IPR017871">
    <property type="entry name" value="ABC_transporter-like_CS"/>
</dbReference>
<evidence type="ECO:0000256" key="4">
    <source>
        <dbReference type="ARBA" id="ARBA00022840"/>
    </source>
</evidence>
<proteinExistence type="inferred from homology"/>
<dbReference type="RefSeq" id="WP_102965836.1">
    <property type="nucleotide sequence ID" value="NZ_POSK01000003.1"/>
</dbReference>
<evidence type="ECO:0000313" key="6">
    <source>
        <dbReference type="EMBL" id="PNI05827.1"/>
    </source>
</evidence>
<keyword evidence="3" id="KW-0547">Nucleotide-binding</keyword>
<comment type="similarity">
    <text evidence="1">Belongs to the ABC transporter superfamily.</text>
</comment>
<dbReference type="FunFam" id="3.40.50.300:FF:000134">
    <property type="entry name" value="Iron-enterobactin ABC transporter ATP-binding protein"/>
    <property type="match status" value="1"/>
</dbReference>
<dbReference type="InterPro" id="IPR027417">
    <property type="entry name" value="P-loop_NTPase"/>
</dbReference>
<dbReference type="InterPro" id="IPR003593">
    <property type="entry name" value="AAA+_ATPase"/>
</dbReference>
<dbReference type="SMART" id="SM00382">
    <property type="entry name" value="AAA"/>
    <property type="match status" value="1"/>
</dbReference>
<evidence type="ECO:0000256" key="1">
    <source>
        <dbReference type="ARBA" id="ARBA00005417"/>
    </source>
</evidence>
<dbReference type="InterPro" id="IPR003439">
    <property type="entry name" value="ABC_transporter-like_ATP-bd"/>
</dbReference>
<dbReference type="OrthoDB" id="6461291at2"/>
<protein>
    <submittedName>
        <fullName evidence="6">Iron ABC transporter ATP-binding protein</fullName>
    </submittedName>
</protein>
<dbReference type="CDD" id="cd03214">
    <property type="entry name" value="ABC_Iron-Siderophores_B12_Hemin"/>
    <property type="match status" value="1"/>
</dbReference>
<keyword evidence="2" id="KW-0813">Transport</keyword>
<dbReference type="Proteomes" id="UP000236449">
    <property type="component" value="Unassembled WGS sequence"/>
</dbReference>
<dbReference type="Pfam" id="PF00005">
    <property type="entry name" value="ABC_tran"/>
    <property type="match status" value="1"/>
</dbReference>
<dbReference type="EMBL" id="POSK01000003">
    <property type="protein sequence ID" value="PNI05827.1"/>
    <property type="molecule type" value="Genomic_DNA"/>
</dbReference>
<keyword evidence="4 6" id="KW-0067">ATP-binding</keyword>
<gene>
    <name evidence="6" type="ORF">C1N32_06970</name>
</gene>
<dbReference type="Gene3D" id="3.40.50.300">
    <property type="entry name" value="P-loop containing nucleotide triphosphate hydrolases"/>
    <property type="match status" value="1"/>
</dbReference>
<dbReference type="GO" id="GO:0005524">
    <property type="term" value="F:ATP binding"/>
    <property type="evidence" value="ECO:0007669"/>
    <property type="project" value="UniProtKB-KW"/>
</dbReference>
<name>A0A2J8I5L5_VIBDI</name>
<evidence type="ECO:0000256" key="3">
    <source>
        <dbReference type="ARBA" id="ARBA00022741"/>
    </source>
</evidence>
<accession>A0A2J8I5L5</accession>
<comment type="caution">
    <text evidence="6">The sequence shown here is derived from an EMBL/GenBank/DDBJ whole genome shotgun (WGS) entry which is preliminary data.</text>
</comment>
<evidence type="ECO:0000313" key="7">
    <source>
        <dbReference type="Proteomes" id="UP000236449"/>
    </source>
</evidence>
<feature type="domain" description="ABC transporter" evidence="5">
    <location>
        <begin position="20"/>
        <end position="254"/>
    </location>
</feature>
<dbReference type="PANTHER" id="PTHR42794">
    <property type="entry name" value="HEMIN IMPORT ATP-BINDING PROTEIN HMUV"/>
    <property type="match status" value="1"/>
</dbReference>
<dbReference type="GO" id="GO:0016887">
    <property type="term" value="F:ATP hydrolysis activity"/>
    <property type="evidence" value="ECO:0007669"/>
    <property type="project" value="InterPro"/>
</dbReference>
<dbReference type="AlphaFoldDB" id="A0A2J8I5L5"/>
<reference evidence="6 7" key="1">
    <citation type="submission" date="2018-01" db="EMBL/GenBank/DDBJ databases">
        <title>Draft genome sequences of six Vibrio diazotrophicus strains isolated from deep-sea sediments of the Baltic Sea.</title>
        <authorList>
            <person name="Castillo D."/>
            <person name="Vandieken V."/>
            <person name="Chiang O."/>
            <person name="Middelboe M."/>
        </authorList>
    </citation>
    <scope>NUCLEOTIDE SEQUENCE [LARGE SCALE GENOMIC DNA]</scope>
    <source>
        <strain evidence="6 7">60.27F</strain>
    </source>
</reference>
<dbReference type="PROSITE" id="PS50893">
    <property type="entry name" value="ABC_TRANSPORTER_2"/>
    <property type="match status" value="1"/>
</dbReference>
<dbReference type="PROSITE" id="PS00211">
    <property type="entry name" value="ABC_TRANSPORTER_1"/>
    <property type="match status" value="1"/>
</dbReference>
<evidence type="ECO:0000259" key="5">
    <source>
        <dbReference type="PROSITE" id="PS50893"/>
    </source>
</evidence>